<evidence type="ECO:0000313" key="6">
    <source>
        <dbReference type="Proteomes" id="UP000235392"/>
    </source>
</evidence>
<proteinExistence type="predicted"/>
<feature type="compositionally biased region" description="Polar residues" evidence="1">
    <location>
        <begin position="56"/>
        <end position="65"/>
    </location>
</feature>
<keyword evidence="2" id="KW-0732">Signal</keyword>
<comment type="caution">
    <text evidence="4">The sequence shown here is derived from an EMBL/GenBank/DDBJ whole genome shotgun (WGS) entry which is preliminary data.</text>
</comment>
<evidence type="ECO:0000256" key="1">
    <source>
        <dbReference type="SAM" id="MobiDB-lite"/>
    </source>
</evidence>
<accession>A0A2N5VP06</accession>
<dbReference type="EMBL" id="PGCI01000004">
    <property type="protein sequence ID" value="PLW51735.1"/>
    <property type="molecule type" value="Genomic_DNA"/>
</dbReference>
<evidence type="ECO:0000313" key="4">
    <source>
        <dbReference type="EMBL" id="PLW51735.1"/>
    </source>
</evidence>
<protein>
    <submittedName>
        <fullName evidence="4">Uncharacterized protein</fullName>
    </submittedName>
</protein>
<dbReference type="Proteomes" id="UP000235392">
    <property type="component" value="Unassembled WGS sequence"/>
</dbReference>
<gene>
    <name evidence="3" type="ORF">PCANC_27693</name>
    <name evidence="4" type="ORF">PCASD_00547</name>
</gene>
<dbReference type="EMBL" id="PGCJ01001355">
    <property type="protein sequence ID" value="PLW06073.1"/>
    <property type="molecule type" value="Genomic_DNA"/>
</dbReference>
<evidence type="ECO:0000313" key="3">
    <source>
        <dbReference type="EMBL" id="PLW06073.1"/>
    </source>
</evidence>
<evidence type="ECO:0000313" key="5">
    <source>
        <dbReference type="Proteomes" id="UP000235388"/>
    </source>
</evidence>
<sequence length="387" mass="44008">MQLFLALLLLATIWTCEAFYLAKVSNAGWEEDFEKYLLEAVDFDVASQDNSPHHTLASSPTTLHTSNSHHQHHLYSHSSVPIDSIHHSTGSNLWEAPVEYSPNPSDSPLIMREAPTYSFPTSLKPHLPSSSSSSEFVPGFGLPINFFTKNFFKEAAHSKGIHQGLLDKILTHFGSPTHFGSLKEDEEVKIGHDSQLWEASKSFRSIKSNIKDTGKLTAQSATYFIKSSATWMDYWKKRTQIRLDDYVRMIESSGFKDIFPLYLFYIEFLTMILPKKPMEELDARCKFFVDLANAAVRLPVRVRDAELSEIAHSLSRKAPKEQAKRSTIAWVFVFAWAKKYRPEIFITEMKQAKPQLPTNVTSFINALVSCTVKELTEQVERSVAMHL</sequence>
<organism evidence="4 6">
    <name type="scientific">Puccinia coronata f. sp. avenae</name>
    <dbReference type="NCBI Taxonomy" id="200324"/>
    <lineage>
        <taxon>Eukaryota</taxon>
        <taxon>Fungi</taxon>
        <taxon>Dikarya</taxon>
        <taxon>Basidiomycota</taxon>
        <taxon>Pucciniomycotina</taxon>
        <taxon>Pucciniomycetes</taxon>
        <taxon>Pucciniales</taxon>
        <taxon>Pucciniaceae</taxon>
        <taxon>Puccinia</taxon>
    </lineage>
</organism>
<feature type="chain" id="PRO_5015084072" evidence="2">
    <location>
        <begin position="19"/>
        <end position="387"/>
    </location>
</feature>
<name>A0A2N5VP06_9BASI</name>
<keyword evidence="5" id="KW-1185">Reference proteome</keyword>
<evidence type="ECO:0000256" key="2">
    <source>
        <dbReference type="SAM" id="SignalP"/>
    </source>
</evidence>
<dbReference type="Proteomes" id="UP000235388">
    <property type="component" value="Unassembled WGS sequence"/>
</dbReference>
<feature type="signal peptide" evidence="2">
    <location>
        <begin position="1"/>
        <end position="18"/>
    </location>
</feature>
<feature type="region of interest" description="Disordered" evidence="1">
    <location>
        <begin position="49"/>
        <end position="70"/>
    </location>
</feature>
<dbReference type="AlphaFoldDB" id="A0A2N5VP06"/>
<reference evidence="5 6" key="1">
    <citation type="submission" date="2017-11" db="EMBL/GenBank/DDBJ databases">
        <title>De novo assembly and phasing of dikaryotic genomes from two isolates of Puccinia coronata f. sp. avenae, the causal agent of oat crown rust.</title>
        <authorList>
            <person name="Miller M.E."/>
            <person name="Zhang Y."/>
            <person name="Omidvar V."/>
            <person name="Sperschneider J."/>
            <person name="Schwessinger B."/>
            <person name="Raley C."/>
            <person name="Palmer J.M."/>
            <person name="Garnica D."/>
            <person name="Upadhyaya N."/>
            <person name="Rathjen J."/>
            <person name="Taylor J.M."/>
            <person name="Park R.F."/>
            <person name="Dodds P.N."/>
            <person name="Hirsch C.D."/>
            <person name="Kianian S.F."/>
            <person name="Figueroa M."/>
        </authorList>
    </citation>
    <scope>NUCLEOTIDE SEQUENCE [LARGE SCALE GENOMIC DNA]</scope>
    <source>
        <strain evidence="3">12NC29</strain>
        <strain evidence="4">12SD80</strain>
    </source>
</reference>